<feature type="compositionally biased region" description="Low complexity" evidence="1">
    <location>
        <begin position="66"/>
        <end position="76"/>
    </location>
</feature>
<gene>
    <name evidence="2" type="ORF">U6N30_00320</name>
</gene>
<proteinExistence type="predicted"/>
<organism evidence="2 3">
    <name type="scientific">Blastococcus brunescens</name>
    <dbReference type="NCBI Taxonomy" id="1564165"/>
    <lineage>
        <taxon>Bacteria</taxon>
        <taxon>Bacillati</taxon>
        <taxon>Actinomycetota</taxon>
        <taxon>Actinomycetes</taxon>
        <taxon>Geodermatophilales</taxon>
        <taxon>Geodermatophilaceae</taxon>
        <taxon>Blastococcus</taxon>
    </lineage>
</organism>
<reference evidence="2 3" key="1">
    <citation type="submission" date="2023-12" db="EMBL/GenBank/DDBJ databases">
        <title>Blastococcus brunescens sp. nov., an actonobacterium isolated from sandstone collected in sahara desert.</title>
        <authorList>
            <person name="Gtari M."/>
            <person name="Ghodhbane F."/>
        </authorList>
    </citation>
    <scope>NUCLEOTIDE SEQUENCE [LARGE SCALE GENOMIC DNA]</scope>
    <source>
        <strain evidence="2 3">BMG 8361</strain>
    </source>
</reference>
<feature type="region of interest" description="Disordered" evidence="1">
    <location>
        <begin position="22"/>
        <end position="97"/>
    </location>
</feature>
<evidence type="ECO:0000313" key="3">
    <source>
        <dbReference type="Proteomes" id="UP001324287"/>
    </source>
</evidence>
<dbReference type="EMBL" id="CP141261">
    <property type="protein sequence ID" value="WRL64351.1"/>
    <property type="molecule type" value="Genomic_DNA"/>
</dbReference>
<dbReference type="Proteomes" id="UP001324287">
    <property type="component" value="Chromosome"/>
</dbReference>
<evidence type="ECO:0000313" key="2">
    <source>
        <dbReference type="EMBL" id="WRL64351.1"/>
    </source>
</evidence>
<keyword evidence="3" id="KW-1185">Reference proteome</keyword>
<accession>A0ABZ1B3P9</accession>
<protein>
    <submittedName>
        <fullName evidence="2">Uncharacterized protein</fullName>
    </submittedName>
</protein>
<feature type="compositionally biased region" description="Polar residues" evidence="1">
    <location>
        <begin position="87"/>
        <end position="97"/>
    </location>
</feature>
<evidence type="ECO:0000256" key="1">
    <source>
        <dbReference type="SAM" id="MobiDB-lite"/>
    </source>
</evidence>
<name>A0ABZ1B3P9_9ACTN</name>
<sequence length="97" mass="10386">MASDGLLDLPQGFRYRVLAEQGSPGWRRATSPRPIPTARRPSRAVTGRAPCSSATTRSADARSTRCRTSTASSTTRPPGVARRPWWSTPTAPSCGTT</sequence>